<protein>
    <submittedName>
        <fullName evidence="1">Uncharacterized protein</fullName>
    </submittedName>
</protein>
<proteinExistence type="predicted"/>
<dbReference type="AlphaFoldDB" id="A0A2P2PIC4"/>
<reference evidence="1" key="1">
    <citation type="submission" date="2018-02" db="EMBL/GenBank/DDBJ databases">
        <title>Rhizophora mucronata_Transcriptome.</title>
        <authorList>
            <person name="Meera S.P."/>
            <person name="Sreeshan A."/>
            <person name="Augustine A."/>
        </authorList>
    </citation>
    <scope>NUCLEOTIDE SEQUENCE</scope>
    <source>
        <tissue evidence="1">Leaf</tissue>
    </source>
</reference>
<organism evidence="1">
    <name type="scientific">Rhizophora mucronata</name>
    <name type="common">Asiatic mangrove</name>
    <dbReference type="NCBI Taxonomy" id="61149"/>
    <lineage>
        <taxon>Eukaryota</taxon>
        <taxon>Viridiplantae</taxon>
        <taxon>Streptophyta</taxon>
        <taxon>Embryophyta</taxon>
        <taxon>Tracheophyta</taxon>
        <taxon>Spermatophyta</taxon>
        <taxon>Magnoliopsida</taxon>
        <taxon>eudicotyledons</taxon>
        <taxon>Gunneridae</taxon>
        <taxon>Pentapetalae</taxon>
        <taxon>rosids</taxon>
        <taxon>fabids</taxon>
        <taxon>Malpighiales</taxon>
        <taxon>Rhizophoraceae</taxon>
        <taxon>Rhizophora</taxon>
    </lineage>
</organism>
<accession>A0A2P2PIC4</accession>
<name>A0A2P2PIC4_RHIMU</name>
<evidence type="ECO:0000313" key="1">
    <source>
        <dbReference type="EMBL" id="MBX54476.1"/>
    </source>
</evidence>
<sequence length="45" mass="5213">MFLSTEYQSIIGCRKWRILREREKLLLPQFLLCLSSGSLLVSLGN</sequence>
<dbReference type="EMBL" id="GGEC01073992">
    <property type="protein sequence ID" value="MBX54476.1"/>
    <property type="molecule type" value="Transcribed_RNA"/>
</dbReference>